<dbReference type="Proteomes" id="UP000321947">
    <property type="component" value="Unassembled WGS sequence"/>
</dbReference>
<sequence>MDFPFPFSFPHKFISMADPKPLHVLLIMAPLLLLLASQLNSIFAQTDSPTPPNLPQQTINKERLPSSDPHLSPPLSNQRAARNNTKAHRRDQLAGTRLSLKRLRSNRDSIRKRRRRNHLRAWHRSYSSRGCLPTVSLLYIWFGILWSISA</sequence>
<comment type="caution">
    <text evidence="4">The sequence shown here is derived from an EMBL/GenBank/DDBJ whole genome shotgun (WGS) entry which is preliminary data.</text>
</comment>
<evidence type="ECO:0000313" key="6">
    <source>
        <dbReference type="Proteomes" id="UP000321947"/>
    </source>
</evidence>
<feature type="chain" id="PRO_5042722921" description="Transmembrane protein" evidence="2">
    <location>
        <begin position="45"/>
        <end position="150"/>
    </location>
</feature>
<feature type="region of interest" description="Disordered" evidence="1">
    <location>
        <begin position="46"/>
        <end position="98"/>
    </location>
</feature>
<name>A0A5D3BAD8_CUCMM</name>
<dbReference type="AlphaFoldDB" id="A0A5D3BAD8"/>
<dbReference type="Proteomes" id="UP000321393">
    <property type="component" value="Unassembled WGS sequence"/>
</dbReference>
<gene>
    <name evidence="4" type="ORF">E5676_scaffold271G00490</name>
    <name evidence="3" type="ORF">E6C27_scaffold57G001740</name>
</gene>
<keyword evidence="2" id="KW-0732">Signal</keyword>
<feature type="signal peptide" evidence="2">
    <location>
        <begin position="1"/>
        <end position="44"/>
    </location>
</feature>
<dbReference type="EMBL" id="SSTE01020204">
    <property type="protein sequence ID" value="KAA0035099.1"/>
    <property type="molecule type" value="Genomic_DNA"/>
</dbReference>
<evidence type="ECO:0000256" key="1">
    <source>
        <dbReference type="SAM" id="MobiDB-lite"/>
    </source>
</evidence>
<accession>A0A5D3BAD8</accession>
<reference evidence="5 6" key="1">
    <citation type="submission" date="2019-08" db="EMBL/GenBank/DDBJ databases">
        <title>Draft genome sequences of two oriental melons (Cucumis melo L. var makuwa).</title>
        <authorList>
            <person name="Kwon S.-Y."/>
        </authorList>
    </citation>
    <scope>NUCLEOTIDE SEQUENCE [LARGE SCALE GENOMIC DNA]</scope>
    <source>
        <strain evidence="6">cv. Chang Bougi</strain>
        <strain evidence="5">cv. SW 3</strain>
        <tissue evidence="4">Leaf</tissue>
    </source>
</reference>
<evidence type="ECO:0000313" key="3">
    <source>
        <dbReference type="EMBL" id="KAA0035099.1"/>
    </source>
</evidence>
<dbReference type="EMBL" id="SSTD01019979">
    <property type="protein sequence ID" value="TYJ95979.1"/>
    <property type="molecule type" value="Genomic_DNA"/>
</dbReference>
<evidence type="ECO:0000313" key="4">
    <source>
        <dbReference type="EMBL" id="TYJ95979.1"/>
    </source>
</evidence>
<proteinExistence type="predicted"/>
<evidence type="ECO:0000256" key="2">
    <source>
        <dbReference type="SAM" id="SignalP"/>
    </source>
</evidence>
<feature type="compositionally biased region" description="Low complexity" evidence="1">
    <location>
        <begin position="66"/>
        <end position="76"/>
    </location>
</feature>
<protein>
    <recommendedName>
        <fullName evidence="7">Transmembrane protein</fullName>
    </recommendedName>
</protein>
<evidence type="ECO:0000313" key="5">
    <source>
        <dbReference type="Proteomes" id="UP000321393"/>
    </source>
</evidence>
<organism evidence="4 6">
    <name type="scientific">Cucumis melo var. makuwa</name>
    <name type="common">Oriental melon</name>
    <dbReference type="NCBI Taxonomy" id="1194695"/>
    <lineage>
        <taxon>Eukaryota</taxon>
        <taxon>Viridiplantae</taxon>
        <taxon>Streptophyta</taxon>
        <taxon>Embryophyta</taxon>
        <taxon>Tracheophyta</taxon>
        <taxon>Spermatophyta</taxon>
        <taxon>Magnoliopsida</taxon>
        <taxon>eudicotyledons</taxon>
        <taxon>Gunneridae</taxon>
        <taxon>Pentapetalae</taxon>
        <taxon>rosids</taxon>
        <taxon>fabids</taxon>
        <taxon>Cucurbitales</taxon>
        <taxon>Cucurbitaceae</taxon>
        <taxon>Benincaseae</taxon>
        <taxon>Cucumis</taxon>
    </lineage>
</organism>
<evidence type="ECO:0008006" key="7">
    <source>
        <dbReference type="Google" id="ProtNLM"/>
    </source>
</evidence>